<name>A0AAV9DT37_ACOCL</name>
<dbReference type="Proteomes" id="UP001180020">
    <property type="component" value="Unassembled WGS sequence"/>
</dbReference>
<accession>A0AAV9DT37</accession>
<dbReference type="AlphaFoldDB" id="A0AAV9DT37"/>
<evidence type="ECO:0000313" key="1">
    <source>
        <dbReference type="EMBL" id="KAK1304392.1"/>
    </source>
</evidence>
<reference evidence="1" key="2">
    <citation type="submission" date="2023-06" db="EMBL/GenBank/DDBJ databases">
        <authorList>
            <person name="Ma L."/>
            <person name="Liu K.-W."/>
            <person name="Li Z."/>
            <person name="Hsiao Y.-Y."/>
            <person name="Qi Y."/>
            <person name="Fu T."/>
            <person name="Tang G."/>
            <person name="Zhang D."/>
            <person name="Sun W.-H."/>
            <person name="Liu D.-K."/>
            <person name="Li Y."/>
            <person name="Chen G.-Z."/>
            <person name="Liu X.-D."/>
            <person name="Liao X.-Y."/>
            <person name="Jiang Y.-T."/>
            <person name="Yu X."/>
            <person name="Hao Y."/>
            <person name="Huang J."/>
            <person name="Zhao X.-W."/>
            <person name="Ke S."/>
            <person name="Chen Y.-Y."/>
            <person name="Wu W.-L."/>
            <person name="Hsu J.-L."/>
            <person name="Lin Y.-F."/>
            <person name="Huang M.-D."/>
            <person name="Li C.-Y."/>
            <person name="Huang L."/>
            <person name="Wang Z.-W."/>
            <person name="Zhao X."/>
            <person name="Zhong W.-Y."/>
            <person name="Peng D.-H."/>
            <person name="Ahmad S."/>
            <person name="Lan S."/>
            <person name="Zhang J.-S."/>
            <person name="Tsai W.-C."/>
            <person name="Van De Peer Y."/>
            <person name="Liu Z.-J."/>
        </authorList>
    </citation>
    <scope>NUCLEOTIDE SEQUENCE</scope>
    <source>
        <strain evidence="1">CP</strain>
        <tissue evidence="1">Leaves</tissue>
    </source>
</reference>
<sequence length="62" mass="6964">MKKETHLVTDAASAKLTSKVSPGMEGAYKYISSLTTVSTYNFWSSSERASHIELVKEQYFNN</sequence>
<gene>
    <name evidence="1" type="ORF">QJS10_CPB11g01073</name>
</gene>
<organism evidence="1 2">
    <name type="scientific">Acorus calamus</name>
    <name type="common">Sweet flag</name>
    <dbReference type="NCBI Taxonomy" id="4465"/>
    <lineage>
        <taxon>Eukaryota</taxon>
        <taxon>Viridiplantae</taxon>
        <taxon>Streptophyta</taxon>
        <taxon>Embryophyta</taxon>
        <taxon>Tracheophyta</taxon>
        <taxon>Spermatophyta</taxon>
        <taxon>Magnoliopsida</taxon>
        <taxon>Liliopsida</taxon>
        <taxon>Acoraceae</taxon>
        <taxon>Acorus</taxon>
    </lineage>
</organism>
<evidence type="ECO:0000313" key="2">
    <source>
        <dbReference type="Proteomes" id="UP001180020"/>
    </source>
</evidence>
<keyword evidence="2" id="KW-1185">Reference proteome</keyword>
<comment type="caution">
    <text evidence="1">The sequence shown here is derived from an EMBL/GenBank/DDBJ whole genome shotgun (WGS) entry which is preliminary data.</text>
</comment>
<protein>
    <submittedName>
        <fullName evidence="1">Uncharacterized protein</fullName>
    </submittedName>
</protein>
<reference evidence="1" key="1">
    <citation type="journal article" date="2023" name="Nat. Commun.">
        <title>Diploid and tetraploid genomes of Acorus and the evolution of monocots.</title>
        <authorList>
            <person name="Ma L."/>
            <person name="Liu K.W."/>
            <person name="Li Z."/>
            <person name="Hsiao Y.Y."/>
            <person name="Qi Y."/>
            <person name="Fu T."/>
            <person name="Tang G.D."/>
            <person name="Zhang D."/>
            <person name="Sun W.H."/>
            <person name="Liu D.K."/>
            <person name="Li Y."/>
            <person name="Chen G.Z."/>
            <person name="Liu X.D."/>
            <person name="Liao X.Y."/>
            <person name="Jiang Y.T."/>
            <person name="Yu X."/>
            <person name="Hao Y."/>
            <person name="Huang J."/>
            <person name="Zhao X.W."/>
            <person name="Ke S."/>
            <person name="Chen Y.Y."/>
            <person name="Wu W.L."/>
            <person name="Hsu J.L."/>
            <person name="Lin Y.F."/>
            <person name="Huang M.D."/>
            <person name="Li C.Y."/>
            <person name="Huang L."/>
            <person name="Wang Z.W."/>
            <person name="Zhao X."/>
            <person name="Zhong W.Y."/>
            <person name="Peng D.H."/>
            <person name="Ahmad S."/>
            <person name="Lan S."/>
            <person name="Zhang J.S."/>
            <person name="Tsai W.C."/>
            <person name="Van de Peer Y."/>
            <person name="Liu Z.J."/>
        </authorList>
    </citation>
    <scope>NUCLEOTIDE SEQUENCE</scope>
    <source>
        <strain evidence="1">CP</strain>
    </source>
</reference>
<dbReference type="EMBL" id="JAUJYO010000011">
    <property type="protein sequence ID" value="KAK1304392.1"/>
    <property type="molecule type" value="Genomic_DNA"/>
</dbReference>
<proteinExistence type="predicted"/>